<comment type="caution">
    <text evidence="3">The sequence shown here is derived from an EMBL/GenBank/DDBJ whole genome shotgun (WGS) entry which is preliminary data.</text>
</comment>
<dbReference type="AlphaFoldDB" id="A0A937XA76"/>
<feature type="signal peptide" evidence="2">
    <location>
        <begin position="1"/>
        <end position="30"/>
    </location>
</feature>
<name>A0A937XA76_UNCEI</name>
<evidence type="ECO:0000313" key="3">
    <source>
        <dbReference type="EMBL" id="MBM3316736.1"/>
    </source>
</evidence>
<gene>
    <name evidence="3" type="ORF">FJY75_02685</name>
</gene>
<accession>A0A937XA76</accession>
<dbReference type="Proteomes" id="UP000748308">
    <property type="component" value="Unassembled WGS sequence"/>
</dbReference>
<proteinExistence type="predicted"/>
<keyword evidence="2" id="KW-0732">Signal</keyword>
<evidence type="ECO:0000313" key="4">
    <source>
        <dbReference type="Proteomes" id="UP000748308"/>
    </source>
</evidence>
<reference evidence="3" key="1">
    <citation type="submission" date="2019-03" db="EMBL/GenBank/DDBJ databases">
        <title>Lake Tanganyika Metagenome-Assembled Genomes (MAGs).</title>
        <authorList>
            <person name="Tran P."/>
        </authorList>
    </citation>
    <scope>NUCLEOTIDE SEQUENCE</scope>
    <source>
        <strain evidence="3">M_DeepCast_400m_m2_100</strain>
    </source>
</reference>
<evidence type="ECO:0008006" key="5">
    <source>
        <dbReference type="Google" id="ProtNLM"/>
    </source>
</evidence>
<organism evidence="3 4">
    <name type="scientific">Eiseniibacteriota bacterium</name>
    <dbReference type="NCBI Taxonomy" id="2212470"/>
    <lineage>
        <taxon>Bacteria</taxon>
        <taxon>Candidatus Eiseniibacteriota</taxon>
    </lineage>
</organism>
<dbReference type="Gene3D" id="2.60.40.4070">
    <property type="match status" value="1"/>
</dbReference>
<protein>
    <recommendedName>
        <fullName evidence="5">T9SS type A sorting domain-containing protein</fullName>
    </recommendedName>
</protein>
<evidence type="ECO:0000256" key="1">
    <source>
        <dbReference type="SAM" id="MobiDB-lite"/>
    </source>
</evidence>
<feature type="region of interest" description="Disordered" evidence="1">
    <location>
        <begin position="530"/>
        <end position="549"/>
    </location>
</feature>
<evidence type="ECO:0000256" key="2">
    <source>
        <dbReference type="SAM" id="SignalP"/>
    </source>
</evidence>
<feature type="region of interest" description="Disordered" evidence="1">
    <location>
        <begin position="142"/>
        <end position="171"/>
    </location>
</feature>
<feature type="chain" id="PRO_5037689387" description="T9SS type A sorting domain-containing protein" evidence="2">
    <location>
        <begin position="31"/>
        <end position="813"/>
    </location>
</feature>
<dbReference type="EMBL" id="VGIY01000037">
    <property type="protein sequence ID" value="MBM3316736.1"/>
    <property type="molecule type" value="Genomic_DNA"/>
</dbReference>
<feature type="compositionally biased region" description="Basic and acidic residues" evidence="1">
    <location>
        <begin position="539"/>
        <end position="549"/>
    </location>
</feature>
<sequence>MRTFAPRARRAAALALLAGALAAASGTAAARCDGYAPFPPDAQGRSLYAIRSPNLFFHNVGLLHLMVTNVGVVGNPFGTDLHGAGWRGGEYLYAASLWIGAIAPDNLAYVSTGAPFDYELLPPLAPVYTMYESFEGVTGGDRRGFSGSRGDDDGDGLVDEDFHNGLDDDGDGEIDEDYEAIGQQMFSCEYWDNTGEARAQNPDHRPLNLRIRQRSFAWSTEGADEFVGFDYVVLNQGWETLRQVYLGYFVDSDAGRKDAEDYWTDDAGELLSIDTTYIDQTIRYSCRDRVTQRLRSCAEQELHIDIAFMHDTPGSQTGGKSADDMPPGADGYFGGMFLGHTTDPFGERAPERVEIHTCAFFSGNGTYPDGDPRSDYQRYDLLSRGTRPRGPTSQPADYRYLFSAGPFKELLPDEELHFQVAFVIGAGRRGLITNAIMAQRIYDGQWRDVDNNPLTGCWGRETCLRVEDPGDPLFWFDRCVDPPVREGPFKNTTCDHPSYWRDADCNCCTPIMDSATRCPGKETLIRWVGTVAPPPPRTGAEEPRRRARMAGDRRVRIEWDNTSELIADPIQQRILFSGYEIWRVEGWRRPFGSTGPTPGDWQKLATLTADPVGIELDLADCRFDVAVIDSFVPNPENPSQTLWRYDIGRYAFEDEVGLKNGMVYFYDVTAYSTWVDERGKVQRLSSQPSAVESEAVRPLWGAAAGESWKDLVMVVPNPWRGGSEADLTPSDADPTGTRLFFARLPEKPCTVRIYTMAGDLVDQFDNSGPDRRPRGTVEWRMLSRRGQEIVSGVYLYAVTCENETMLGRFTVVQ</sequence>